<sequence length="141" mass="15688">MKLLDIGEVAKLSGVKPSTLRYYEEKGLIQSLSRNGLRRQYGPGVLEQLSLIALGKQGGFALDDIAAMFGPGGRPQILREDVQARAEDMRRQAQRLEALSEMMHHVAVCPAENHMECEKFQQLLRLATRVQRRGAASKAKS</sequence>
<dbReference type="SUPFAM" id="SSF46955">
    <property type="entry name" value="Putative DNA-binding domain"/>
    <property type="match status" value="1"/>
</dbReference>
<dbReference type="AlphaFoldDB" id="A0A1B1A4U5"/>
<dbReference type="Pfam" id="PF09278">
    <property type="entry name" value="MerR-DNA-bind"/>
    <property type="match status" value="1"/>
</dbReference>
<dbReference type="SMART" id="SM00422">
    <property type="entry name" value="HTH_MERR"/>
    <property type="match status" value="1"/>
</dbReference>
<evidence type="ECO:0000256" key="3">
    <source>
        <dbReference type="ARBA" id="ARBA00023163"/>
    </source>
</evidence>
<dbReference type="OrthoDB" id="9802944at2"/>
<reference evidence="5 6" key="1">
    <citation type="journal article" date="2016" name="ISME J.">
        <title>Global occurrence and heterogeneity of the Roseobacter-clade species Ruegeria mobilis.</title>
        <authorList>
            <person name="Sonnenschein E."/>
            <person name="Gram L."/>
        </authorList>
    </citation>
    <scope>NUCLEOTIDE SEQUENCE [LARGE SCALE GENOMIC DNA]</scope>
    <source>
        <strain evidence="5 6">F1926</strain>
    </source>
</reference>
<keyword evidence="1" id="KW-0805">Transcription regulation</keyword>
<dbReference type="InterPro" id="IPR047057">
    <property type="entry name" value="MerR_fam"/>
</dbReference>
<dbReference type="KEGG" id="rmb:K529_012565"/>
<dbReference type="InterPro" id="IPR015358">
    <property type="entry name" value="Tscrpt_reg_MerR_DNA-bd"/>
</dbReference>
<dbReference type="GO" id="GO:0003700">
    <property type="term" value="F:DNA-binding transcription factor activity"/>
    <property type="evidence" value="ECO:0007669"/>
    <property type="project" value="InterPro"/>
</dbReference>
<gene>
    <name evidence="5" type="ORF">K529_012565</name>
</gene>
<evidence type="ECO:0000313" key="6">
    <source>
        <dbReference type="Proteomes" id="UP000013243"/>
    </source>
</evidence>
<dbReference type="Proteomes" id="UP000013243">
    <property type="component" value="Chromosome"/>
</dbReference>
<proteinExistence type="predicted"/>
<evidence type="ECO:0000256" key="1">
    <source>
        <dbReference type="ARBA" id="ARBA00023015"/>
    </source>
</evidence>
<feature type="domain" description="HTH merR-type" evidence="4">
    <location>
        <begin position="3"/>
        <end position="71"/>
    </location>
</feature>
<dbReference type="Gene3D" id="1.10.1660.10">
    <property type="match status" value="1"/>
</dbReference>
<organism evidence="5 6">
    <name type="scientific">Tritonibacter mobilis F1926</name>
    <dbReference type="NCBI Taxonomy" id="1265309"/>
    <lineage>
        <taxon>Bacteria</taxon>
        <taxon>Pseudomonadati</taxon>
        <taxon>Pseudomonadota</taxon>
        <taxon>Alphaproteobacteria</taxon>
        <taxon>Rhodobacterales</taxon>
        <taxon>Paracoccaceae</taxon>
        <taxon>Tritonibacter</taxon>
    </lineage>
</organism>
<dbReference type="Pfam" id="PF00376">
    <property type="entry name" value="MerR"/>
    <property type="match status" value="1"/>
</dbReference>
<keyword evidence="3" id="KW-0804">Transcription</keyword>
<dbReference type="PRINTS" id="PR00040">
    <property type="entry name" value="HTHMERR"/>
</dbReference>
<dbReference type="InterPro" id="IPR000551">
    <property type="entry name" value="MerR-type_HTH_dom"/>
</dbReference>
<dbReference type="PROSITE" id="PS00552">
    <property type="entry name" value="HTH_MERR_1"/>
    <property type="match status" value="1"/>
</dbReference>
<evidence type="ECO:0000256" key="2">
    <source>
        <dbReference type="ARBA" id="ARBA00023125"/>
    </source>
</evidence>
<dbReference type="PANTHER" id="PTHR30204:SF97">
    <property type="entry name" value="MERR FAMILY REGULATORY PROTEIN"/>
    <property type="match status" value="1"/>
</dbReference>
<evidence type="ECO:0000313" key="5">
    <source>
        <dbReference type="EMBL" id="ANP41603.1"/>
    </source>
</evidence>
<accession>A0A1B1A4U5</accession>
<keyword evidence="2" id="KW-0238">DNA-binding</keyword>
<dbReference type="EMBL" id="CP015230">
    <property type="protein sequence ID" value="ANP41603.1"/>
    <property type="molecule type" value="Genomic_DNA"/>
</dbReference>
<protein>
    <submittedName>
        <fullName evidence="5">MerR family transcriptional regulator</fullName>
    </submittedName>
</protein>
<dbReference type="GO" id="GO:0003677">
    <property type="term" value="F:DNA binding"/>
    <property type="evidence" value="ECO:0007669"/>
    <property type="project" value="UniProtKB-KW"/>
</dbReference>
<dbReference type="RefSeq" id="WP_005618238.1">
    <property type="nucleotide sequence ID" value="NZ_CP015230.1"/>
</dbReference>
<evidence type="ECO:0000259" key="4">
    <source>
        <dbReference type="PROSITE" id="PS50937"/>
    </source>
</evidence>
<dbReference type="STRING" id="1265309.K529_012565"/>
<dbReference type="CDD" id="cd04781">
    <property type="entry name" value="HTH_MerR-like_sg6"/>
    <property type="match status" value="1"/>
</dbReference>
<dbReference type="InterPro" id="IPR009061">
    <property type="entry name" value="DNA-bd_dom_put_sf"/>
</dbReference>
<dbReference type="PROSITE" id="PS50937">
    <property type="entry name" value="HTH_MERR_2"/>
    <property type="match status" value="1"/>
</dbReference>
<name>A0A1B1A4U5_9RHOB</name>
<dbReference type="GeneID" id="28250681"/>
<dbReference type="PANTHER" id="PTHR30204">
    <property type="entry name" value="REDOX-CYCLING DRUG-SENSING TRANSCRIPTIONAL ACTIVATOR SOXR"/>
    <property type="match status" value="1"/>
</dbReference>